<dbReference type="Pfam" id="PF04350">
    <property type="entry name" value="PilO"/>
    <property type="match status" value="1"/>
</dbReference>
<dbReference type="GO" id="GO:0043107">
    <property type="term" value="P:type IV pilus-dependent motility"/>
    <property type="evidence" value="ECO:0007669"/>
    <property type="project" value="InterPro"/>
</dbReference>
<reference evidence="3" key="1">
    <citation type="submission" date="2017-09" db="EMBL/GenBank/DDBJ databases">
        <title>Depth-based differentiation of microbial function through sediment-hosted aquifers and enrichment of novel symbionts in the deep terrestrial subsurface.</title>
        <authorList>
            <person name="Probst A.J."/>
            <person name="Ladd B."/>
            <person name="Jarett J.K."/>
            <person name="Geller-Mcgrath D.E."/>
            <person name="Sieber C.M.K."/>
            <person name="Emerson J.B."/>
            <person name="Anantharaman K."/>
            <person name="Thomas B.C."/>
            <person name="Malmstrom R."/>
            <person name="Stieglmeier M."/>
            <person name="Klingl A."/>
            <person name="Woyke T."/>
            <person name="Ryan C.M."/>
            <person name="Banfield J.F."/>
        </authorList>
    </citation>
    <scope>NUCLEOTIDE SEQUENCE [LARGE SCALE GENOMIC DNA]</scope>
</reference>
<comment type="caution">
    <text evidence="2">The sequence shown here is derived from an EMBL/GenBank/DDBJ whole genome shotgun (WGS) entry which is preliminary data.</text>
</comment>
<dbReference type="EMBL" id="PFNL01000005">
    <property type="protein sequence ID" value="PIZ48259.1"/>
    <property type="molecule type" value="Genomic_DNA"/>
</dbReference>
<proteinExistence type="predicted"/>
<dbReference type="Proteomes" id="UP000228920">
    <property type="component" value="Unassembled WGS sequence"/>
</dbReference>
<keyword evidence="1" id="KW-0472">Membrane</keyword>
<dbReference type="InterPro" id="IPR007445">
    <property type="entry name" value="PilO"/>
</dbReference>
<gene>
    <name evidence="2" type="ORF">COY32_00260</name>
</gene>
<organism evidence="2 3">
    <name type="scientific">candidate division WWE3 bacterium CG_4_10_14_0_2_um_filter_41_14</name>
    <dbReference type="NCBI Taxonomy" id="1975072"/>
    <lineage>
        <taxon>Bacteria</taxon>
        <taxon>Katanobacteria</taxon>
    </lineage>
</organism>
<dbReference type="Gene3D" id="3.30.70.60">
    <property type="match status" value="1"/>
</dbReference>
<evidence type="ECO:0000313" key="2">
    <source>
        <dbReference type="EMBL" id="PIZ48259.1"/>
    </source>
</evidence>
<feature type="transmembrane region" description="Helical" evidence="1">
    <location>
        <begin position="21"/>
        <end position="40"/>
    </location>
</feature>
<protein>
    <submittedName>
        <fullName evidence="2">Uncharacterized protein</fullName>
    </submittedName>
</protein>
<dbReference type="AlphaFoldDB" id="A0A2M7TM13"/>
<name>A0A2M7TM13_UNCKA</name>
<evidence type="ECO:0000256" key="1">
    <source>
        <dbReference type="SAM" id="Phobius"/>
    </source>
</evidence>
<keyword evidence="1" id="KW-0812">Transmembrane</keyword>
<dbReference type="InterPro" id="IPR014717">
    <property type="entry name" value="Transl_elong_EF1B/ribsomal_bS6"/>
</dbReference>
<sequence length="223" mass="23438">MTGYTLRLNNLNLKDTRTRQYVGVGVTFLWVIVLVVFALVPSIRSAFLAQQLSSSEKAVEVALLANADKTRQAQSLLAQAKENEGLVHTAVPVTKKSVTTINEINLLAAKHGLAIKNLSLSGGAGSSSAKDTTTATGEVVSLGFALTVTGSYPQMRELIKEIEQLPRIIQLSSVDIGKAVSQTKGPGESTPSDSSELSASFAGTFYYSESSSVSAVSVQGSGQ</sequence>
<accession>A0A2M7TM13</accession>
<evidence type="ECO:0000313" key="3">
    <source>
        <dbReference type="Proteomes" id="UP000228920"/>
    </source>
</evidence>
<dbReference type="GO" id="GO:0043683">
    <property type="term" value="P:type IV pilus assembly"/>
    <property type="evidence" value="ECO:0007669"/>
    <property type="project" value="InterPro"/>
</dbReference>
<keyword evidence="1" id="KW-1133">Transmembrane helix</keyword>